<evidence type="ECO:0000313" key="5">
    <source>
        <dbReference type="Proteomes" id="UP000664534"/>
    </source>
</evidence>
<evidence type="ECO:0000256" key="1">
    <source>
        <dbReference type="ARBA" id="ARBA00023002"/>
    </source>
</evidence>
<dbReference type="PANTHER" id="PTHR10366">
    <property type="entry name" value="NAD DEPENDENT EPIMERASE/DEHYDRATASE"/>
    <property type="match status" value="1"/>
</dbReference>
<accession>A0A8H3G539</accession>
<keyword evidence="5" id="KW-1185">Reference proteome</keyword>
<feature type="domain" description="NAD-dependent epimerase/dehydratase" evidence="3">
    <location>
        <begin position="18"/>
        <end position="216"/>
    </location>
</feature>
<name>A0A8H3G539_9LECA</name>
<proteinExistence type="inferred from homology"/>
<dbReference type="PANTHER" id="PTHR10366:SF562">
    <property type="entry name" value="ALDEHYDE REDUCTASE II (AFU_ORTHOLOGUE AFUA_1G11360)"/>
    <property type="match status" value="1"/>
</dbReference>
<evidence type="ECO:0000256" key="2">
    <source>
        <dbReference type="ARBA" id="ARBA00023445"/>
    </source>
</evidence>
<dbReference type="InterPro" id="IPR050425">
    <property type="entry name" value="NAD(P)_dehydrat-like"/>
</dbReference>
<evidence type="ECO:0000313" key="4">
    <source>
        <dbReference type="EMBL" id="CAF9936724.1"/>
    </source>
</evidence>
<comment type="caution">
    <text evidence="4">The sequence shown here is derived from an EMBL/GenBank/DDBJ whole genome shotgun (WGS) entry which is preliminary data.</text>
</comment>
<dbReference type="GO" id="GO:0016616">
    <property type="term" value="F:oxidoreductase activity, acting on the CH-OH group of donors, NAD or NADP as acceptor"/>
    <property type="evidence" value="ECO:0007669"/>
    <property type="project" value="TreeGrafter"/>
</dbReference>
<sequence>MSPNFNGKPPAIPPGSTVLVTGANGFIGSHVADQLIQAGYLVRGTSRDTSKTAWMTEMFEKKYGKGKFEATVVRDMAEIGAFDEACKGVSGVAHVASVVSFDPDPNKVIPPVVDGAVNAASSAAKQASIKRFVYTSSSTAITAPKPNVEFTISTSDWNNEDVESAWKPPPYEAERAWATYGASKTQAEQEMWKFVKEHKPGFVLNTVLPNTNFGEILSEKQPASTGAWVKSIYNGNLDAVKGVPPQWSKLFLGVF</sequence>
<organism evidence="4 5">
    <name type="scientific">Imshaugia aleurites</name>
    <dbReference type="NCBI Taxonomy" id="172621"/>
    <lineage>
        <taxon>Eukaryota</taxon>
        <taxon>Fungi</taxon>
        <taxon>Dikarya</taxon>
        <taxon>Ascomycota</taxon>
        <taxon>Pezizomycotina</taxon>
        <taxon>Lecanoromycetes</taxon>
        <taxon>OSLEUM clade</taxon>
        <taxon>Lecanoromycetidae</taxon>
        <taxon>Lecanorales</taxon>
        <taxon>Lecanorineae</taxon>
        <taxon>Parmeliaceae</taxon>
        <taxon>Imshaugia</taxon>
    </lineage>
</organism>
<dbReference type="SUPFAM" id="SSF51735">
    <property type="entry name" value="NAD(P)-binding Rossmann-fold domains"/>
    <property type="match status" value="1"/>
</dbReference>
<gene>
    <name evidence="4" type="ORF">IMSHALPRED_010875</name>
</gene>
<dbReference type="InterPro" id="IPR036291">
    <property type="entry name" value="NAD(P)-bd_dom_sf"/>
</dbReference>
<evidence type="ECO:0000259" key="3">
    <source>
        <dbReference type="Pfam" id="PF01370"/>
    </source>
</evidence>
<keyword evidence="1" id="KW-0560">Oxidoreductase</keyword>
<dbReference type="Proteomes" id="UP000664534">
    <property type="component" value="Unassembled WGS sequence"/>
</dbReference>
<dbReference type="OrthoDB" id="2735536at2759"/>
<reference evidence="4" key="1">
    <citation type="submission" date="2021-03" db="EMBL/GenBank/DDBJ databases">
        <authorList>
            <person name="Tagirdzhanova G."/>
        </authorList>
    </citation>
    <scope>NUCLEOTIDE SEQUENCE</scope>
</reference>
<dbReference type="EMBL" id="CAJPDT010000093">
    <property type="protein sequence ID" value="CAF9936724.1"/>
    <property type="molecule type" value="Genomic_DNA"/>
</dbReference>
<dbReference type="AlphaFoldDB" id="A0A8H3G539"/>
<comment type="similarity">
    <text evidence="2">Belongs to the NAD(P)-dependent epimerase/dehydratase family. Dihydroflavonol-4-reductase subfamily.</text>
</comment>
<dbReference type="InterPro" id="IPR001509">
    <property type="entry name" value="Epimerase_deHydtase"/>
</dbReference>
<protein>
    <recommendedName>
        <fullName evidence="3">NAD-dependent epimerase/dehydratase domain-containing protein</fullName>
    </recommendedName>
</protein>
<dbReference type="Pfam" id="PF01370">
    <property type="entry name" value="Epimerase"/>
    <property type="match status" value="1"/>
</dbReference>
<dbReference type="Gene3D" id="3.40.50.720">
    <property type="entry name" value="NAD(P)-binding Rossmann-like Domain"/>
    <property type="match status" value="1"/>
</dbReference>